<dbReference type="GO" id="GO:0009234">
    <property type="term" value="P:menaquinone biosynthetic process"/>
    <property type="evidence" value="ECO:0007669"/>
    <property type="project" value="UniProtKB-UniRule"/>
</dbReference>
<dbReference type="InterPro" id="IPR022431">
    <property type="entry name" value="Cyclic_DHFL_synthase_mqnC"/>
</dbReference>
<feature type="domain" description="Radical SAM core" evidence="9">
    <location>
        <begin position="56"/>
        <end position="289"/>
    </location>
</feature>
<dbReference type="PROSITE" id="PS51918">
    <property type="entry name" value="RADICAL_SAM"/>
    <property type="match status" value="1"/>
</dbReference>
<dbReference type="NCBIfam" id="TIGR03699">
    <property type="entry name" value="menaquin_MqnC"/>
    <property type="match status" value="1"/>
</dbReference>
<dbReference type="GO" id="GO:0044689">
    <property type="term" value="F:7,8-didemethyl-8-hydroxy-5-deazariboflavin synthase activity"/>
    <property type="evidence" value="ECO:0007669"/>
    <property type="project" value="TreeGrafter"/>
</dbReference>
<dbReference type="HAMAP" id="MF_00992">
    <property type="entry name" value="MqnC"/>
    <property type="match status" value="1"/>
</dbReference>
<protein>
    <recommendedName>
        <fullName evidence="6">Cyclic dehypoxanthine futalosine synthase</fullName>
        <shortName evidence="6">Cyclic DHFL synthase</shortName>
        <ecNumber evidence="6">1.21.98.1</ecNumber>
    </recommendedName>
    <alternativeName>
        <fullName evidence="6">Dehypoxanthine futalosine cyclase</fullName>
        <shortName evidence="6">DHFL cyclase</shortName>
    </alternativeName>
    <alternativeName>
        <fullName evidence="6">Menaquinone biosynthetic enzyme MqnC</fullName>
    </alternativeName>
</protein>
<dbReference type="Pfam" id="PF04055">
    <property type="entry name" value="Radical_SAM"/>
    <property type="match status" value="1"/>
</dbReference>
<feature type="binding site" evidence="6 7">
    <location>
        <position position="74"/>
    </location>
    <ligand>
        <name>[4Fe-4S] cluster</name>
        <dbReference type="ChEBI" id="CHEBI:49883"/>
        <note>4Fe-4S-S-AdoMet</note>
    </ligand>
</feature>
<comment type="function">
    <text evidence="6">Radical SAM enzyme that catalyzes the cyclization of dehypoxanthine futalosine (DHFL) into cyclic dehypoxanthine futalosine (CDHFL), a step in the biosynthesis of menaquinone (MK, vitamin K2).</text>
</comment>
<dbReference type="GO" id="GO:0051539">
    <property type="term" value="F:4 iron, 4 sulfur cluster binding"/>
    <property type="evidence" value="ECO:0007669"/>
    <property type="project" value="UniProtKB-KW"/>
</dbReference>
<dbReference type="SFLD" id="SFLDG01389">
    <property type="entry name" value="menaquinone_synthsis_involved"/>
    <property type="match status" value="2"/>
</dbReference>
<proteinExistence type="inferred from homology"/>
<evidence type="ECO:0000256" key="6">
    <source>
        <dbReference type="HAMAP-Rule" id="MF_00992"/>
    </source>
</evidence>
<dbReference type="PANTHER" id="PTHR43076:SF1">
    <property type="entry name" value="LIPOYL SYNTHASE 2"/>
    <property type="match status" value="1"/>
</dbReference>
<dbReference type="Pfam" id="PF19288">
    <property type="entry name" value="CofH_C"/>
    <property type="match status" value="1"/>
</dbReference>
<feature type="binding site" evidence="8">
    <location>
        <position position="146"/>
    </location>
    <ligand>
        <name>(3R)-3-methyl-D-ornithine</name>
        <dbReference type="ChEBI" id="CHEBI:64642"/>
    </ligand>
</feature>
<dbReference type="GO" id="GO:0005506">
    <property type="term" value="F:iron ion binding"/>
    <property type="evidence" value="ECO:0007669"/>
    <property type="project" value="UniProtKB-UniRule"/>
</dbReference>
<gene>
    <name evidence="6 10" type="primary">mqnC</name>
    <name evidence="10" type="ORF">ENT73_03270</name>
</gene>
<evidence type="ECO:0000256" key="2">
    <source>
        <dbReference type="ARBA" id="ARBA00022691"/>
    </source>
</evidence>
<keyword evidence="6" id="KW-0474">Menaquinone biosynthesis</keyword>
<dbReference type="SFLD" id="SFLDF00342">
    <property type="entry name" value="cyclic_dehypoxanthine_futalosi"/>
    <property type="match status" value="1"/>
</dbReference>
<dbReference type="EC" id="1.21.98.1" evidence="6"/>
<keyword evidence="1 6" id="KW-0004">4Fe-4S</keyword>
<dbReference type="SMART" id="SM00729">
    <property type="entry name" value="Elp3"/>
    <property type="match status" value="1"/>
</dbReference>
<dbReference type="Gene3D" id="3.20.20.70">
    <property type="entry name" value="Aldolase class I"/>
    <property type="match status" value="1"/>
</dbReference>
<dbReference type="EMBL" id="DSZU01000054">
    <property type="protein sequence ID" value="HGV55093.1"/>
    <property type="molecule type" value="Genomic_DNA"/>
</dbReference>
<feature type="binding site" evidence="8">
    <location>
        <position position="182"/>
    </location>
    <ligand>
        <name>S-adenosyl-L-methionine</name>
        <dbReference type="ChEBI" id="CHEBI:59789"/>
    </ligand>
</feature>
<dbReference type="CDD" id="cd01335">
    <property type="entry name" value="Radical_SAM"/>
    <property type="match status" value="1"/>
</dbReference>
<comment type="caution">
    <text evidence="10">The sequence shown here is derived from an EMBL/GenBank/DDBJ whole genome shotgun (WGS) entry which is preliminary data.</text>
</comment>
<dbReference type="InterPro" id="IPR007197">
    <property type="entry name" value="rSAM"/>
</dbReference>
<dbReference type="InterPro" id="IPR020050">
    <property type="entry name" value="FO_synthase_su2"/>
</dbReference>
<dbReference type="NCBIfam" id="TIGR00423">
    <property type="entry name" value="CofH family radical SAM protein"/>
    <property type="match status" value="1"/>
</dbReference>
<dbReference type="InterPro" id="IPR006638">
    <property type="entry name" value="Elp3/MiaA/NifB-like_rSAM"/>
</dbReference>
<dbReference type="UniPathway" id="UPA00079"/>
<feature type="binding site" evidence="8">
    <location>
        <position position="316"/>
    </location>
    <ligand>
        <name>(3R)-3-methyl-D-ornithine</name>
        <dbReference type="ChEBI" id="CHEBI:64642"/>
    </ligand>
</feature>
<sequence>MGDREIKGFVETIKEKIHTGSPLSREEAKGLFRIPLHILGKLALAMRFRINPERVVTYVVDRNINYTNICLSGCKFCAFYRAPNSPEGYLLSFEEIAKKVEETIALGGYQILLQGGLHPSLDLSYYESLFTFIKSRFPQVHLHALSPPEIIYLSHQSGLTVEEVLKRLIQAGLDSIPGGGAEILVDRVRKIISPNKCSADEWLLVMEKAHQLGLKTTATMMFGHIETEEEILEHLFKIRDLQAKTSGFTAFIPWTFQPKNTALSHLPKVGSAKYLQVLAISRLVLHNIPNIQVSWVTQGPRIAQLALDFGGNDFGSTMIEENVVAAAGVSHRLSEEELRRYILDAGYIPKRRRMDYSLLE</sequence>
<dbReference type="SFLD" id="SFLDS00029">
    <property type="entry name" value="Radical_SAM"/>
    <property type="match status" value="2"/>
</dbReference>
<dbReference type="InterPro" id="IPR045567">
    <property type="entry name" value="CofH/MnqC-like_C"/>
</dbReference>
<keyword evidence="6" id="KW-0560">Oxidoreductase</keyword>
<comment type="pathway">
    <text evidence="6">Quinol/quinone metabolism; menaquinone biosynthesis.</text>
</comment>
<dbReference type="PIRSF" id="PIRSF004762">
    <property type="entry name" value="CHP00423"/>
    <property type="match status" value="1"/>
</dbReference>
<evidence type="ECO:0000256" key="1">
    <source>
        <dbReference type="ARBA" id="ARBA00022485"/>
    </source>
</evidence>
<dbReference type="InterPro" id="IPR013785">
    <property type="entry name" value="Aldolase_TIM"/>
</dbReference>
<dbReference type="SUPFAM" id="SSF102114">
    <property type="entry name" value="Radical SAM enzymes"/>
    <property type="match status" value="1"/>
</dbReference>
<feature type="binding site" evidence="8">
    <location>
        <position position="76"/>
    </location>
    <ligand>
        <name>S-adenosyl-L-methionine</name>
        <dbReference type="ChEBI" id="CHEBI:59789"/>
    </ligand>
</feature>
<evidence type="ECO:0000256" key="3">
    <source>
        <dbReference type="ARBA" id="ARBA00022723"/>
    </source>
</evidence>
<keyword evidence="5 6" id="KW-0411">Iron-sulfur</keyword>
<feature type="binding site" evidence="6 7">
    <location>
        <position position="77"/>
    </location>
    <ligand>
        <name>[4Fe-4S] cluster</name>
        <dbReference type="ChEBI" id="CHEBI:49883"/>
        <note>4Fe-4S-S-AdoMet</note>
    </ligand>
</feature>
<dbReference type="PANTHER" id="PTHR43076">
    <property type="entry name" value="FO SYNTHASE (COFH)"/>
    <property type="match status" value="1"/>
</dbReference>
<dbReference type="InterPro" id="IPR034405">
    <property type="entry name" value="F420"/>
</dbReference>
<feature type="binding site" evidence="6 7">
    <location>
        <position position="70"/>
    </location>
    <ligand>
        <name>[4Fe-4S] cluster</name>
        <dbReference type="ChEBI" id="CHEBI:49883"/>
        <note>4Fe-4S-S-AdoMet</note>
    </ligand>
</feature>
<keyword evidence="4 6" id="KW-0408">Iron</keyword>
<dbReference type="InterPro" id="IPR058240">
    <property type="entry name" value="rSAM_sf"/>
</dbReference>
<evidence type="ECO:0000256" key="7">
    <source>
        <dbReference type="PIRSR" id="PIRSR004762-1"/>
    </source>
</evidence>
<evidence type="ECO:0000259" key="9">
    <source>
        <dbReference type="PROSITE" id="PS51918"/>
    </source>
</evidence>
<organism evidence="10">
    <name type="scientific">Caldimicrobium thiodismutans</name>
    <dbReference type="NCBI Taxonomy" id="1653476"/>
    <lineage>
        <taxon>Bacteria</taxon>
        <taxon>Pseudomonadati</taxon>
        <taxon>Thermodesulfobacteriota</taxon>
        <taxon>Thermodesulfobacteria</taxon>
        <taxon>Thermodesulfobacteriales</taxon>
        <taxon>Thermodesulfobacteriaceae</taxon>
        <taxon>Caldimicrobium</taxon>
    </lineage>
</organism>
<dbReference type="SFLD" id="SFLDF00343">
    <property type="entry name" value="aminofutalosine_synthase_(mqnE"/>
    <property type="match status" value="1"/>
</dbReference>
<comment type="catalytic activity">
    <reaction evidence="6">
        <text>dehypoxanthine futalosine + S-adenosyl-L-methionine = cyclic dehypoxanthinylfutalosinate + 5'-deoxyadenosine + L-methionine + H(+)</text>
        <dbReference type="Rhea" id="RHEA:33083"/>
        <dbReference type="ChEBI" id="CHEBI:15378"/>
        <dbReference type="ChEBI" id="CHEBI:17319"/>
        <dbReference type="ChEBI" id="CHEBI:57844"/>
        <dbReference type="ChEBI" id="CHEBI:58864"/>
        <dbReference type="ChEBI" id="CHEBI:59789"/>
        <dbReference type="ChEBI" id="CHEBI:64270"/>
        <dbReference type="EC" id="1.21.98.1"/>
    </reaction>
</comment>
<accession>A0A832GLD7</accession>
<reference evidence="10" key="1">
    <citation type="journal article" date="2020" name="mSystems">
        <title>Genome- and Community-Level Interaction Insights into Carbon Utilization and Element Cycling Functions of Hydrothermarchaeota in Hydrothermal Sediment.</title>
        <authorList>
            <person name="Zhou Z."/>
            <person name="Liu Y."/>
            <person name="Xu W."/>
            <person name="Pan J."/>
            <person name="Luo Z.H."/>
            <person name="Li M."/>
        </authorList>
    </citation>
    <scope>NUCLEOTIDE SEQUENCE [LARGE SCALE GENOMIC DNA]</scope>
    <source>
        <strain evidence="10">SpSt-605</strain>
    </source>
</reference>
<dbReference type="SFLD" id="SFLDG01064">
    <property type="entry name" value="F420__menaquinone_cofactor_bio"/>
    <property type="match status" value="2"/>
</dbReference>
<dbReference type="AlphaFoldDB" id="A0A832GLD7"/>
<evidence type="ECO:0000256" key="8">
    <source>
        <dbReference type="PIRSR" id="PIRSR004762-2"/>
    </source>
</evidence>
<evidence type="ECO:0000256" key="5">
    <source>
        <dbReference type="ARBA" id="ARBA00023014"/>
    </source>
</evidence>
<comment type="cofactor">
    <cofactor evidence="6 7">
        <name>[4Fe-4S] cluster</name>
        <dbReference type="ChEBI" id="CHEBI:49883"/>
    </cofactor>
    <text evidence="6 7">Binds 1 [4Fe-4S] cluster. The cluster is coordinated with 3 cysteines and an exchangeable S-adenosyl-L-methionine.</text>
</comment>
<keyword evidence="2 6" id="KW-0949">S-adenosyl-L-methionine</keyword>
<feature type="binding site" evidence="8">
    <location>
        <position position="294"/>
    </location>
    <ligand>
        <name>(3R)-3-methyl-D-ornithine</name>
        <dbReference type="ChEBI" id="CHEBI:64642"/>
    </ligand>
</feature>
<dbReference type="GO" id="GO:0016765">
    <property type="term" value="F:transferase activity, transferring alkyl or aryl (other than methyl) groups"/>
    <property type="evidence" value="ECO:0007669"/>
    <property type="project" value="InterPro"/>
</dbReference>
<evidence type="ECO:0000256" key="4">
    <source>
        <dbReference type="ARBA" id="ARBA00023004"/>
    </source>
</evidence>
<comment type="similarity">
    <text evidence="6">Belongs to the radical SAM superfamily. MqnC family.</text>
</comment>
<dbReference type="GO" id="GO:0046992">
    <property type="term" value="F:oxidoreductase activity, acting on X-H and Y-H to form an X-Y bond"/>
    <property type="evidence" value="ECO:0007669"/>
    <property type="project" value="UniProtKB-UniRule"/>
</dbReference>
<keyword evidence="3 6" id="KW-0479">Metal-binding</keyword>
<name>A0A832GLD7_9BACT</name>
<evidence type="ECO:0000313" key="10">
    <source>
        <dbReference type="EMBL" id="HGV55093.1"/>
    </source>
</evidence>